<protein>
    <recommendedName>
        <fullName evidence="3">NADH dehydrogenase [ubiquinone] 1 beta subcomplex subunit 9</fullName>
    </recommendedName>
</protein>
<sequence>MRGYSHAHRIYIKSLYKRSCLDAKATQYNTRNDWCRDVAIIRSEFEAAKNLSDPRAISAWIKEKENILNAMWHHDPIIYPKMPGGVLYERNMPPPQFTAEEWAESDAYAESQNTTWEKSEVEFKEWQATMQKEAEYNKDIAAKTKTYYDKKWANEFRHESEREDYIKRGGEH</sequence>
<evidence type="ECO:0000256" key="7">
    <source>
        <dbReference type="ARBA" id="ARBA00022982"/>
    </source>
</evidence>
<comment type="similarity">
    <text evidence="2">Belongs to the complex I LYR family.</text>
</comment>
<dbReference type="InterPro" id="IPR033034">
    <property type="entry name" value="NDUFB9"/>
</dbReference>
<keyword evidence="9" id="KW-0472">Membrane</keyword>
<keyword evidence="4" id="KW-0813">Transport</keyword>
<reference evidence="10" key="1">
    <citation type="submission" date="2014-08" db="EMBL/GenBank/DDBJ databases">
        <authorList>
            <person name="Sharma Rahul"/>
            <person name="Thines Marco"/>
        </authorList>
    </citation>
    <scope>NUCLEOTIDE SEQUENCE</scope>
</reference>
<evidence type="ECO:0000256" key="4">
    <source>
        <dbReference type="ARBA" id="ARBA00022448"/>
    </source>
</evidence>
<keyword evidence="5" id="KW-0679">Respiratory chain</keyword>
<evidence type="ECO:0000256" key="3">
    <source>
        <dbReference type="ARBA" id="ARBA00018684"/>
    </source>
</evidence>
<evidence type="ECO:0000256" key="8">
    <source>
        <dbReference type="ARBA" id="ARBA00023128"/>
    </source>
</evidence>
<dbReference type="EMBL" id="LN483157">
    <property type="protein sequence ID" value="CED84142.1"/>
    <property type="molecule type" value="Genomic_DNA"/>
</dbReference>
<evidence type="ECO:0000256" key="2">
    <source>
        <dbReference type="ARBA" id="ARBA00009508"/>
    </source>
</evidence>
<name>A0A0F7SPL8_PHARH</name>
<keyword evidence="6" id="KW-0999">Mitochondrion inner membrane</keyword>
<evidence type="ECO:0000256" key="1">
    <source>
        <dbReference type="ARBA" id="ARBA00004443"/>
    </source>
</evidence>
<dbReference type="GO" id="GO:0006120">
    <property type="term" value="P:mitochondrial electron transport, NADH to ubiquinone"/>
    <property type="evidence" value="ECO:0007669"/>
    <property type="project" value="InterPro"/>
</dbReference>
<keyword evidence="8" id="KW-0496">Mitochondrion</keyword>
<keyword evidence="7" id="KW-0249">Electron transport</keyword>
<dbReference type="GO" id="GO:0005743">
    <property type="term" value="C:mitochondrial inner membrane"/>
    <property type="evidence" value="ECO:0007669"/>
    <property type="project" value="UniProtKB-SubCell"/>
</dbReference>
<comment type="subcellular location">
    <subcellularLocation>
        <location evidence="1">Mitochondrion inner membrane</location>
        <topology evidence="1">Peripheral membrane protein</topology>
        <orientation evidence="1">Matrix side</orientation>
    </subcellularLocation>
</comment>
<proteinExistence type="inferred from homology"/>
<dbReference type="PANTHER" id="PTHR12868">
    <property type="entry name" value="NADH-UBIQUINONE OXIDOREDUCTASE B22 SUBUNIT"/>
    <property type="match status" value="1"/>
</dbReference>
<dbReference type="AlphaFoldDB" id="A0A0F7SPL8"/>
<evidence type="ECO:0000313" key="10">
    <source>
        <dbReference type="EMBL" id="CED84142.1"/>
    </source>
</evidence>
<accession>A0A0F7SPL8</accession>
<dbReference type="PANTHER" id="PTHR12868:SF0">
    <property type="entry name" value="NADH DEHYDROGENASE [UBIQUINONE] 1 BETA SUBCOMPLEX SUBUNIT 9"/>
    <property type="match status" value="1"/>
</dbReference>
<evidence type="ECO:0000256" key="6">
    <source>
        <dbReference type="ARBA" id="ARBA00022792"/>
    </source>
</evidence>
<evidence type="ECO:0000256" key="5">
    <source>
        <dbReference type="ARBA" id="ARBA00022660"/>
    </source>
</evidence>
<organism evidence="10">
    <name type="scientific">Phaffia rhodozyma</name>
    <name type="common">Yeast</name>
    <name type="synonym">Xanthophyllomyces dendrorhous</name>
    <dbReference type="NCBI Taxonomy" id="264483"/>
    <lineage>
        <taxon>Eukaryota</taxon>
        <taxon>Fungi</taxon>
        <taxon>Dikarya</taxon>
        <taxon>Basidiomycota</taxon>
        <taxon>Agaricomycotina</taxon>
        <taxon>Tremellomycetes</taxon>
        <taxon>Cystofilobasidiales</taxon>
        <taxon>Mrakiaceae</taxon>
        <taxon>Phaffia</taxon>
    </lineage>
</organism>
<evidence type="ECO:0000256" key="9">
    <source>
        <dbReference type="ARBA" id="ARBA00023136"/>
    </source>
</evidence>